<feature type="domain" description="Immunoglobulin V-set" evidence="6">
    <location>
        <begin position="43"/>
        <end position="108"/>
    </location>
</feature>
<dbReference type="PANTHER" id="PTHR19367">
    <property type="entry name" value="T-CELL RECEPTOR ALPHA CHAIN V REGION"/>
    <property type="match status" value="1"/>
</dbReference>
<evidence type="ECO:0000256" key="4">
    <source>
        <dbReference type="ARBA" id="ARBA00023319"/>
    </source>
</evidence>
<keyword evidence="2" id="KW-1064">Adaptive immunity</keyword>
<organism evidence="8 9">
    <name type="scientific">Sinocyclocheilus rhinocerous</name>
    <dbReference type="NCBI Taxonomy" id="307959"/>
    <lineage>
        <taxon>Eukaryota</taxon>
        <taxon>Metazoa</taxon>
        <taxon>Chordata</taxon>
        <taxon>Craniata</taxon>
        <taxon>Vertebrata</taxon>
        <taxon>Euteleostomi</taxon>
        <taxon>Actinopterygii</taxon>
        <taxon>Neopterygii</taxon>
        <taxon>Teleostei</taxon>
        <taxon>Ostariophysi</taxon>
        <taxon>Cypriniformes</taxon>
        <taxon>Cyprinidae</taxon>
        <taxon>Cyprininae</taxon>
        <taxon>Sinocyclocheilus</taxon>
    </lineage>
</organism>
<dbReference type="SMART" id="SM00406">
    <property type="entry name" value="IGv"/>
    <property type="match status" value="1"/>
</dbReference>
<evidence type="ECO:0000256" key="2">
    <source>
        <dbReference type="ARBA" id="ARBA00023130"/>
    </source>
</evidence>
<feature type="domain" description="Immunoglobulin" evidence="7">
    <location>
        <begin position="33"/>
        <end position="121"/>
    </location>
</feature>
<dbReference type="Ensembl" id="ENSSRHT00000076836.1">
    <property type="protein sequence ID" value="ENSSRHP00000074801.1"/>
    <property type="gene ID" value="ENSSRHG00000037143.1"/>
</dbReference>
<evidence type="ECO:0000313" key="9">
    <source>
        <dbReference type="Proteomes" id="UP000472270"/>
    </source>
</evidence>
<name>A0A673L782_9TELE</name>
<keyword evidence="4" id="KW-0393">Immunoglobulin domain</keyword>
<dbReference type="SUPFAM" id="SSF48726">
    <property type="entry name" value="Immunoglobulin"/>
    <property type="match status" value="1"/>
</dbReference>
<dbReference type="InterPro" id="IPR036179">
    <property type="entry name" value="Ig-like_dom_sf"/>
</dbReference>
<dbReference type="Proteomes" id="UP000472270">
    <property type="component" value="Unassembled WGS sequence"/>
</dbReference>
<evidence type="ECO:0000256" key="5">
    <source>
        <dbReference type="SAM" id="Phobius"/>
    </source>
</evidence>
<feature type="transmembrane region" description="Helical" evidence="5">
    <location>
        <begin position="12"/>
        <end position="32"/>
    </location>
</feature>
<dbReference type="InterPro" id="IPR013106">
    <property type="entry name" value="Ig_V-set"/>
</dbReference>
<dbReference type="InterPro" id="IPR003599">
    <property type="entry name" value="Ig_sub"/>
</dbReference>
<dbReference type="PANTHER" id="PTHR19367:SF18">
    <property type="entry name" value="T CELL RECEPTOR ALPHA VARIABLE 16"/>
    <property type="match status" value="1"/>
</dbReference>
<keyword evidence="1" id="KW-0732">Signal</keyword>
<keyword evidence="9" id="KW-1185">Reference proteome</keyword>
<protein>
    <submittedName>
        <fullName evidence="8">T-cell receptor alpha/delta variable 25.0.1</fullName>
    </submittedName>
</protein>
<dbReference type="Gene3D" id="2.60.40.10">
    <property type="entry name" value="Immunoglobulins"/>
    <property type="match status" value="1"/>
</dbReference>
<dbReference type="GO" id="GO:0002250">
    <property type="term" value="P:adaptive immune response"/>
    <property type="evidence" value="ECO:0007669"/>
    <property type="project" value="UniProtKB-KW"/>
</dbReference>
<sequence length="137" mass="15415">MYSVPDWQDFCLFYIFIFLSVGDIFGNVITPVHNEVYKTEKDIISLSCNYSSAASLYWHRQYPGSAPEFLLVILHANGKVLQKKEDNSVDLIISSAAVSDSALYYCALQPTVTGNTQHTIQEPETLLSCKFAVQSYM</sequence>
<evidence type="ECO:0000256" key="3">
    <source>
        <dbReference type="ARBA" id="ARBA00023170"/>
    </source>
</evidence>
<dbReference type="Pfam" id="PF07686">
    <property type="entry name" value="V-set"/>
    <property type="match status" value="1"/>
</dbReference>
<accession>A0A673L782</accession>
<evidence type="ECO:0000259" key="7">
    <source>
        <dbReference type="SMART" id="SM00409"/>
    </source>
</evidence>
<reference evidence="8" key="2">
    <citation type="submission" date="2025-09" db="UniProtKB">
        <authorList>
            <consortium name="Ensembl"/>
        </authorList>
    </citation>
    <scope>IDENTIFICATION</scope>
</reference>
<keyword evidence="5" id="KW-0812">Transmembrane</keyword>
<evidence type="ECO:0000313" key="8">
    <source>
        <dbReference type="Ensembl" id="ENSSRHP00000074801.1"/>
    </source>
</evidence>
<keyword evidence="5" id="KW-0472">Membrane</keyword>
<keyword evidence="2" id="KW-0391">Immunity</keyword>
<dbReference type="InterPro" id="IPR013783">
    <property type="entry name" value="Ig-like_fold"/>
</dbReference>
<keyword evidence="5" id="KW-1133">Transmembrane helix</keyword>
<proteinExistence type="predicted"/>
<dbReference type="InterPro" id="IPR051287">
    <property type="entry name" value="TCR_variable_region"/>
</dbReference>
<dbReference type="AlphaFoldDB" id="A0A673L782"/>
<keyword evidence="3" id="KW-0675">Receptor</keyword>
<evidence type="ECO:0000259" key="6">
    <source>
        <dbReference type="SMART" id="SM00406"/>
    </source>
</evidence>
<dbReference type="SMART" id="SM00409">
    <property type="entry name" value="IG"/>
    <property type="match status" value="1"/>
</dbReference>
<reference evidence="8" key="1">
    <citation type="submission" date="2025-08" db="UniProtKB">
        <authorList>
            <consortium name="Ensembl"/>
        </authorList>
    </citation>
    <scope>IDENTIFICATION</scope>
</reference>
<evidence type="ECO:0000256" key="1">
    <source>
        <dbReference type="ARBA" id="ARBA00022729"/>
    </source>
</evidence>